<dbReference type="RefSeq" id="WP_380560324.1">
    <property type="nucleotide sequence ID" value="NZ_JBHEZY010000041.1"/>
</dbReference>
<organism evidence="2 3">
    <name type="scientific">Streptacidiphilus alkalitolerans</name>
    <dbReference type="NCBI Taxonomy" id="3342712"/>
    <lineage>
        <taxon>Bacteria</taxon>
        <taxon>Bacillati</taxon>
        <taxon>Actinomycetota</taxon>
        <taxon>Actinomycetes</taxon>
        <taxon>Kitasatosporales</taxon>
        <taxon>Streptomycetaceae</taxon>
        <taxon>Streptacidiphilus</taxon>
    </lineage>
</organism>
<evidence type="ECO:0000313" key="3">
    <source>
        <dbReference type="Proteomes" id="UP001592530"/>
    </source>
</evidence>
<protein>
    <submittedName>
        <fullName evidence="2">GyrI-like domain-containing protein</fullName>
    </submittedName>
</protein>
<proteinExistence type="predicted"/>
<dbReference type="Proteomes" id="UP001592530">
    <property type="component" value="Unassembled WGS sequence"/>
</dbReference>
<evidence type="ECO:0000259" key="1">
    <source>
        <dbReference type="Pfam" id="PF06445"/>
    </source>
</evidence>
<dbReference type="InterPro" id="IPR029442">
    <property type="entry name" value="GyrI-like"/>
</dbReference>
<feature type="domain" description="GyrI-like small molecule binding" evidence="1">
    <location>
        <begin position="4"/>
        <end position="121"/>
    </location>
</feature>
<evidence type="ECO:0000313" key="2">
    <source>
        <dbReference type="EMBL" id="MFC1436591.1"/>
    </source>
</evidence>
<sequence length="165" mass="17933">MPSEPCIVHRPEQHYVGISETITMETFDVVADRIPHLFAWLDARGLTAVGAPFIKLNVIDMERELQVEAGVPIAAATVPDREVHCGVLPAGRYLALTSTGSPDQHIAAIAGLFDWAQGQGLTFDKSDTDAGSVWGCRLQVLMTDPSQEPDVAKHEIENLFLLATD</sequence>
<dbReference type="Gene3D" id="3.20.80.10">
    <property type="entry name" value="Regulatory factor, effector binding domain"/>
    <property type="match status" value="1"/>
</dbReference>
<dbReference type="InterPro" id="IPR011256">
    <property type="entry name" value="Reg_factor_effector_dom_sf"/>
</dbReference>
<gene>
    <name evidence="2" type="ORF">ACEZDB_38760</name>
</gene>
<dbReference type="SUPFAM" id="SSF55136">
    <property type="entry name" value="Probable bacterial effector-binding domain"/>
    <property type="match status" value="1"/>
</dbReference>
<reference evidence="2 3" key="1">
    <citation type="submission" date="2024-09" db="EMBL/GenBank/DDBJ databases">
        <authorList>
            <person name="Lee S.D."/>
        </authorList>
    </citation>
    <scope>NUCLEOTIDE SEQUENCE [LARGE SCALE GENOMIC DNA]</scope>
    <source>
        <strain evidence="2 3">N1-3</strain>
    </source>
</reference>
<accession>A0ABV6XEE0</accession>
<dbReference type="Pfam" id="PF06445">
    <property type="entry name" value="GyrI-like"/>
    <property type="match status" value="1"/>
</dbReference>
<dbReference type="EMBL" id="JBHEZY010000041">
    <property type="protein sequence ID" value="MFC1436591.1"/>
    <property type="molecule type" value="Genomic_DNA"/>
</dbReference>
<comment type="caution">
    <text evidence="2">The sequence shown here is derived from an EMBL/GenBank/DDBJ whole genome shotgun (WGS) entry which is preliminary data.</text>
</comment>
<name>A0ABV6XEE0_9ACTN</name>